<gene>
    <name evidence="3" type="ORF">CK203_030265</name>
</gene>
<feature type="transmembrane region" description="Helical" evidence="1">
    <location>
        <begin position="284"/>
        <end position="305"/>
    </location>
</feature>
<evidence type="ECO:0000256" key="1">
    <source>
        <dbReference type="SAM" id="Phobius"/>
    </source>
</evidence>
<keyword evidence="1" id="KW-0472">Membrane</keyword>
<comment type="caution">
    <text evidence="3">The sequence shown here is derived from an EMBL/GenBank/DDBJ whole genome shotgun (WGS) entry which is preliminary data.</text>
</comment>
<protein>
    <recommendedName>
        <fullName evidence="2">DUF4220 domain-containing protein</fullName>
    </recommendedName>
</protein>
<keyword evidence="1" id="KW-0812">Transmembrane</keyword>
<dbReference type="InterPro" id="IPR025315">
    <property type="entry name" value="DUF4220"/>
</dbReference>
<evidence type="ECO:0000259" key="2">
    <source>
        <dbReference type="Pfam" id="PF13968"/>
    </source>
</evidence>
<feature type="transmembrane region" description="Helical" evidence="1">
    <location>
        <begin position="104"/>
        <end position="124"/>
    </location>
</feature>
<accession>A0A438I570</accession>
<sequence>MLVAGVSSMILINKRRVIEIFPASVTKLWNEWEIRVVVLLSLVFQIVLILFGNRRKYIARNWVRVIIWLTYLAADWIAAVSLGALSNLEGDVEDKSSELNNVLWAFWAPFLLLHLGGPDTITAYSQEDNELWLRHLLGLFVHERTWVLRSASSTHFRDSMLPRPDPGPNYAKFMDEFVLKKREGYNVSIRLGAEISKMISRSHPAAINNSIPDAAILQDAYYFFNTFKRLFADLILSFQDRRNSQSFFQNTYWEEAFKVIEIELGFMYDVLYTKAIVIYSRCGFLLRFISLSFTVSACIAFSVFVKHQYSVIDVIITFLLLVGGIILEMYAIIVLLSSDWTMLWLSQHKNPLADLIYRSISCCQFCFLFSSRKRWSNSMAQYNLIGFCIKDKPIKFLGVQKFFHIYQMLEEHHYKSFTVVSPDLKRLIFEQLLDKSRSASDIKACRQLCAHRGDQVLGEMDCFAKFGWSIEAEFDESILLWHIATDLCYYTDLNKNSISVKNTKCEACKLLSDYMLYLLVMCPFMLPDGIGQIRFQDSCAEARVFFQDKKPITNRIQASEKLLQVSTEILPSEVKGDRSKSVLFDACRLANSLQSLEREEQWQCEKKWGMISLVWVEMLCYAANQCRWNHHAKQLRRGGELLTHVWLLMAHFGVTEHFKISQGYARAELVVS</sequence>
<keyword evidence="1" id="KW-1133">Transmembrane helix</keyword>
<dbReference type="InterPro" id="IPR007658">
    <property type="entry name" value="DUF594"/>
</dbReference>
<name>A0A438I570_VITVI</name>
<dbReference type="Proteomes" id="UP000288805">
    <property type="component" value="Unassembled WGS sequence"/>
</dbReference>
<proteinExistence type="predicted"/>
<feature type="transmembrane region" description="Helical" evidence="1">
    <location>
        <begin position="311"/>
        <end position="336"/>
    </location>
</feature>
<feature type="domain" description="DUF4220" evidence="2">
    <location>
        <begin position="143"/>
        <end position="386"/>
    </location>
</feature>
<dbReference type="AlphaFoldDB" id="A0A438I570"/>
<dbReference type="EMBL" id="QGNW01000141">
    <property type="protein sequence ID" value="RVW91829.1"/>
    <property type="molecule type" value="Genomic_DNA"/>
</dbReference>
<evidence type="ECO:0000313" key="3">
    <source>
        <dbReference type="EMBL" id="RVW91829.1"/>
    </source>
</evidence>
<feature type="domain" description="DUF4220" evidence="2">
    <location>
        <begin position="68"/>
        <end position="141"/>
    </location>
</feature>
<organism evidence="3 4">
    <name type="scientific">Vitis vinifera</name>
    <name type="common">Grape</name>
    <dbReference type="NCBI Taxonomy" id="29760"/>
    <lineage>
        <taxon>Eukaryota</taxon>
        <taxon>Viridiplantae</taxon>
        <taxon>Streptophyta</taxon>
        <taxon>Embryophyta</taxon>
        <taxon>Tracheophyta</taxon>
        <taxon>Spermatophyta</taxon>
        <taxon>Magnoliopsida</taxon>
        <taxon>eudicotyledons</taxon>
        <taxon>Gunneridae</taxon>
        <taxon>Pentapetalae</taxon>
        <taxon>rosids</taxon>
        <taxon>Vitales</taxon>
        <taxon>Vitaceae</taxon>
        <taxon>Viteae</taxon>
        <taxon>Vitis</taxon>
    </lineage>
</organism>
<feature type="transmembrane region" description="Helical" evidence="1">
    <location>
        <begin position="65"/>
        <end position="84"/>
    </location>
</feature>
<evidence type="ECO:0000313" key="4">
    <source>
        <dbReference type="Proteomes" id="UP000288805"/>
    </source>
</evidence>
<feature type="transmembrane region" description="Helical" evidence="1">
    <location>
        <begin position="34"/>
        <end position="53"/>
    </location>
</feature>
<reference evidence="3 4" key="1">
    <citation type="journal article" date="2018" name="PLoS Genet.">
        <title>Population sequencing reveals clonal diversity and ancestral inbreeding in the grapevine cultivar Chardonnay.</title>
        <authorList>
            <person name="Roach M.J."/>
            <person name="Johnson D.L."/>
            <person name="Bohlmann J."/>
            <person name="van Vuuren H.J."/>
            <person name="Jones S.J."/>
            <person name="Pretorius I.S."/>
            <person name="Schmidt S.A."/>
            <person name="Borneman A.R."/>
        </authorList>
    </citation>
    <scope>NUCLEOTIDE SEQUENCE [LARGE SCALE GENOMIC DNA]</scope>
    <source>
        <strain evidence="4">cv. Chardonnay</strain>
        <tissue evidence="3">Leaf</tissue>
    </source>
</reference>
<dbReference type="Pfam" id="PF04578">
    <property type="entry name" value="DUF594"/>
    <property type="match status" value="1"/>
</dbReference>
<dbReference type="PANTHER" id="PTHR31325">
    <property type="entry name" value="OS01G0798800 PROTEIN-RELATED"/>
    <property type="match status" value="1"/>
</dbReference>
<dbReference type="Pfam" id="PF13968">
    <property type="entry name" value="DUF4220"/>
    <property type="match status" value="2"/>
</dbReference>